<evidence type="ECO:0000256" key="5">
    <source>
        <dbReference type="ARBA" id="ARBA00047942"/>
    </source>
</evidence>
<protein>
    <recommendedName>
        <fullName evidence="1">site-specific DNA-methyltransferase (adenine-specific)</fullName>
        <ecNumber evidence="1">2.1.1.72</ecNumber>
    </recommendedName>
</protein>
<dbReference type="GO" id="GO:0032259">
    <property type="term" value="P:methylation"/>
    <property type="evidence" value="ECO:0007669"/>
    <property type="project" value="UniProtKB-KW"/>
</dbReference>
<dbReference type="PROSITE" id="PS00092">
    <property type="entry name" value="N6_MTASE"/>
    <property type="match status" value="1"/>
</dbReference>
<comment type="catalytic activity">
    <reaction evidence="5">
        <text>a 2'-deoxyadenosine in DNA + S-adenosyl-L-methionine = an N(6)-methyl-2'-deoxyadenosine in DNA + S-adenosyl-L-homocysteine + H(+)</text>
        <dbReference type="Rhea" id="RHEA:15197"/>
        <dbReference type="Rhea" id="RHEA-COMP:12418"/>
        <dbReference type="Rhea" id="RHEA-COMP:12419"/>
        <dbReference type="ChEBI" id="CHEBI:15378"/>
        <dbReference type="ChEBI" id="CHEBI:57856"/>
        <dbReference type="ChEBI" id="CHEBI:59789"/>
        <dbReference type="ChEBI" id="CHEBI:90615"/>
        <dbReference type="ChEBI" id="CHEBI:90616"/>
        <dbReference type="EC" id="2.1.1.72"/>
    </reaction>
</comment>
<evidence type="ECO:0000256" key="2">
    <source>
        <dbReference type="ARBA" id="ARBA00022603"/>
    </source>
</evidence>
<evidence type="ECO:0000313" key="8">
    <source>
        <dbReference type="Proteomes" id="UP000241048"/>
    </source>
</evidence>
<reference evidence="7 8" key="1">
    <citation type="submission" date="2018-03" db="EMBL/GenBank/DDBJ databases">
        <title>Lachnoclostridium SNUG30386 gen.nov., sp.nov., isolated from human faeces.</title>
        <authorList>
            <person name="Seo B."/>
            <person name="Jeon K."/>
            <person name="Ko G."/>
        </authorList>
    </citation>
    <scope>NUCLEOTIDE SEQUENCE [LARGE SCALE GENOMIC DNA]</scope>
    <source>
        <strain evidence="7 8">SNUG30386</strain>
    </source>
</reference>
<keyword evidence="3 7" id="KW-0808">Transferase</keyword>
<dbReference type="InterPro" id="IPR050953">
    <property type="entry name" value="N4_N6_ade-DNA_methylase"/>
</dbReference>
<dbReference type="EMBL" id="PYLO01000004">
    <property type="protein sequence ID" value="PST36430.1"/>
    <property type="molecule type" value="Genomic_DNA"/>
</dbReference>
<evidence type="ECO:0000256" key="4">
    <source>
        <dbReference type="ARBA" id="ARBA00022691"/>
    </source>
</evidence>
<dbReference type="GO" id="GO:0006304">
    <property type="term" value="P:DNA modification"/>
    <property type="evidence" value="ECO:0007669"/>
    <property type="project" value="InterPro"/>
</dbReference>
<dbReference type="GO" id="GO:0009007">
    <property type="term" value="F:site-specific DNA-methyltransferase (adenine-specific) activity"/>
    <property type="evidence" value="ECO:0007669"/>
    <property type="project" value="UniProtKB-EC"/>
</dbReference>
<dbReference type="GO" id="GO:0003676">
    <property type="term" value="F:nucleic acid binding"/>
    <property type="evidence" value="ECO:0007669"/>
    <property type="project" value="InterPro"/>
</dbReference>
<sequence>MNFRELESNFKKNVFRNEDDIKIHFHSDIVKPLLIELNPDMLNQYKSEDVLIAGGRTDATFQNISFELKKENYFSKEKGVNEALYGRNDTDHGLYDYIISNSGISVNDKEEIIVKKIMRGIGVGFDGKKFIFARFIPSSQRNKLNTRKVKVEIEKPLNLGFIYEIKDFQPGLKRLALLLKQQEKRSLTKATLCSVIHPKSDFVRNSINIIYQNLRNNIDTTSNSFNNRVKILFDEWDRVFGVMYGDDEQATDFTEVSSKIREMYGIEKEMDIDSKQYLFSMQTFFNIFLKILVYSFLAQLVDPMFTTQQELTKDEINDLFDGQSDDSCKLVNNFFESHFLEWFTFTSNINNPDDSFDVQLVNQTMKEVNKFDLSTFVLRPENVQDILQEVYMGLIPQEMRHLMGEYFSPDWIVEHALDMVGYNGEITKTLIDPTAGSGPFLTQSIKRIIKEKNGVLSKDDIIKITENIVGFDINPISVVAAKANYILITFSAYFDNCDEEFGAPVSIPVFIADSILAPVVYTEENDTTLKLETTVGPIEIPKFDSFVKGNEFLKLLSQSIDDRGSYDVFEKLALGKGLIQEEDLGVVKTLFSKLKALHRASKDSFWPIIFRNSFAPVMIRDKFDFVVGNPPWIAWKAMSKSYRAGTLTIWQSYGIFEKNAYDKKTTHDDFGMAVTYVSVDQYLKVGGSMVFLLPASFLKSTKGGEGFRKFSIIRNGQSIPFKVEEVHDFSCVSLFTIPTVAIKFSKGTEMTYPMNRYRFYTQIGRKSKIDSHANWDYVQSILEYCDKLAQPVDKEDAQSAWLTLEDMRFANNVLNPNVERSYKGRKGIEPAGAKGVYILKEPKKARKGYLNIENDMSRQRRQDIIDKGVHKGCIEETYIYPMLGGRNIAKWYVKSNEFMLVPHTAEFKYGVPEGILALEAPETFQWLNYYHDELLDTRIQNGKFFNKDTQPFYRLDNVGTYTYSPYKVLWKEQAGSMSAVVVSSYYESVPNANRELFSEDKPIVVDSKVLMLDVYEEMEAYYVCGIINSPSIIEVVDGYAISTNRGVDVLKYIAIPKYDSDNDLHTKIADTSKKIHQKKKEKGACANVCELESKLNRMIHILFS</sequence>
<dbReference type="InterPro" id="IPR011639">
    <property type="entry name" value="MethylTrfase_TaqI-like_dom"/>
</dbReference>
<comment type="caution">
    <text evidence="7">The sequence shown here is derived from an EMBL/GenBank/DDBJ whole genome shotgun (WGS) entry which is preliminary data.</text>
</comment>
<dbReference type="Pfam" id="PF07669">
    <property type="entry name" value="Eco57I"/>
    <property type="match status" value="1"/>
</dbReference>
<evidence type="ECO:0000313" key="7">
    <source>
        <dbReference type="EMBL" id="PST36430.1"/>
    </source>
</evidence>
<dbReference type="InterPro" id="IPR002052">
    <property type="entry name" value="DNA_methylase_N6_adenine_CS"/>
</dbReference>
<evidence type="ECO:0000256" key="3">
    <source>
        <dbReference type="ARBA" id="ARBA00022679"/>
    </source>
</evidence>
<dbReference type="Proteomes" id="UP000241048">
    <property type="component" value="Unassembled WGS sequence"/>
</dbReference>
<gene>
    <name evidence="7" type="ORF">C7U56_11585</name>
</gene>
<keyword evidence="8" id="KW-1185">Reference proteome</keyword>
<organism evidence="7 8">
    <name type="scientific">Clostridium fessum</name>
    <dbReference type="NCBI Taxonomy" id="2126740"/>
    <lineage>
        <taxon>Bacteria</taxon>
        <taxon>Bacillati</taxon>
        <taxon>Bacillota</taxon>
        <taxon>Clostridia</taxon>
        <taxon>Eubacteriales</taxon>
        <taxon>Clostridiaceae</taxon>
        <taxon>Clostridium</taxon>
    </lineage>
</organism>
<evidence type="ECO:0000259" key="6">
    <source>
        <dbReference type="Pfam" id="PF07669"/>
    </source>
</evidence>
<proteinExistence type="predicted"/>
<keyword evidence="2 7" id="KW-0489">Methyltransferase</keyword>
<accession>A0A2T3FMC4</accession>
<dbReference type="PANTHER" id="PTHR33841:SF4">
    <property type="entry name" value="RESTRICTION MODIFICATION SYSTEM DNA SPECIFICITY DOMAIN"/>
    <property type="match status" value="1"/>
</dbReference>
<dbReference type="InterPro" id="IPR029063">
    <property type="entry name" value="SAM-dependent_MTases_sf"/>
</dbReference>
<dbReference type="AlphaFoldDB" id="A0A2T3FMC4"/>
<keyword evidence="4" id="KW-0949">S-adenosyl-L-methionine</keyword>
<feature type="domain" description="Type II methyltransferase M.TaqI-like" evidence="6">
    <location>
        <begin position="466"/>
        <end position="715"/>
    </location>
</feature>
<name>A0A2T3FMC4_9CLOT</name>
<dbReference type="RefSeq" id="WP_107001349.1">
    <property type="nucleotide sequence ID" value="NZ_JAQDZI010000003.1"/>
</dbReference>
<dbReference type="SUPFAM" id="SSF53335">
    <property type="entry name" value="S-adenosyl-L-methionine-dependent methyltransferases"/>
    <property type="match status" value="1"/>
</dbReference>
<dbReference type="Gene3D" id="3.40.50.150">
    <property type="entry name" value="Vaccinia Virus protein VP39"/>
    <property type="match status" value="1"/>
</dbReference>
<dbReference type="EC" id="2.1.1.72" evidence="1"/>
<dbReference type="PANTHER" id="PTHR33841">
    <property type="entry name" value="DNA METHYLTRANSFERASE YEEA-RELATED"/>
    <property type="match status" value="1"/>
</dbReference>
<evidence type="ECO:0000256" key="1">
    <source>
        <dbReference type="ARBA" id="ARBA00011900"/>
    </source>
</evidence>
<dbReference type="PRINTS" id="PR00507">
    <property type="entry name" value="N12N6MTFRASE"/>
</dbReference>